<proteinExistence type="evidence at transcript level"/>
<keyword evidence="1" id="KW-0732">Signal</keyword>
<name>V5II01_IXORI</name>
<accession>V5II01</accession>
<evidence type="ECO:0000313" key="2">
    <source>
        <dbReference type="EMBL" id="JAB80421.1"/>
    </source>
</evidence>
<dbReference type="AlphaFoldDB" id="V5II01"/>
<evidence type="ECO:0000256" key="1">
    <source>
        <dbReference type="SAM" id="SignalP"/>
    </source>
</evidence>
<feature type="non-terminal residue" evidence="2">
    <location>
        <position position="1"/>
    </location>
</feature>
<reference evidence="2" key="1">
    <citation type="journal article" date="2015" name="Sci. Rep.">
        <title>Tissue- and time-dependent transcription in Ixodes ricinus salivary glands and midguts when blood feeding on the vertebrate host.</title>
        <authorList>
            <person name="Kotsyfakis M."/>
            <person name="Schwarz A."/>
            <person name="Erhart J."/>
            <person name="Ribeiro J.M."/>
        </authorList>
    </citation>
    <scope>NUCLEOTIDE SEQUENCE</scope>
    <source>
        <tissue evidence="2">Salivary gland and midgut</tissue>
    </source>
</reference>
<feature type="signal peptide" evidence="1">
    <location>
        <begin position="1"/>
        <end position="27"/>
    </location>
</feature>
<dbReference type="EMBL" id="GANP01004047">
    <property type="protein sequence ID" value="JAB80421.1"/>
    <property type="molecule type" value="mRNA"/>
</dbReference>
<sequence length="78" mass="8845">SRRLYFSSFFINFCIFISCLMSRMVESRFGERIGRNVVPLQRLRRLPGCAAPADLRILSIMCELSCTLGSDSHTSHSS</sequence>
<protein>
    <submittedName>
        <fullName evidence="2">Putative secreted protein</fullName>
    </submittedName>
</protein>
<organism evidence="2">
    <name type="scientific">Ixodes ricinus</name>
    <name type="common">Common tick</name>
    <name type="synonym">Acarus ricinus</name>
    <dbReference type="NCBI Taxonomy" id="34613"/>
    <lineage>
        <taxon>Eukaryota</taxon>
        <taxon>Metazoa</taxon>
        <taxon>Ecdysozoa</taxon>
        <taxon>Arthropoda</taxon>
        <taxon>Chelicerata</taxon>
        <taxon>Arachnida</taxon>
        <taxon>Acari</taxon>
        <taxon>Parasitiformes</taxon>
        <taxon>Ixodida</taxon>
        <taxon>Ixodoidea</taxon>
        <taxon>Ixodidae</taxon>
        <taxon>Ixodinae</taxon>
        <taxon>Ixodes</taxon>
    </lineage>
</organism>
<feature type="chain" id="PRO_5004737394" evidence="1">
    <location>
        <begin position="28"/>
        <end position="78"/>
    </location>
</feature>